<proteinExistence type="predicted"/>
<keyword evidence="1" id="KW-0732">Signal</keyword>
<keyword evidence="3" id="KW-1185">Reference proteome</keyword>
<protein>
    <submittedName>
        <fullName evidence="2">Uncharacterized protein</fullName>
    </submittedName>
</protein>
<dbReference type="RefSeq" id="WP_200588103.1">
    <property type="nucleotide sequence ID" value="NZ_JAEHFY010000033.1"/>
</dbReference>
<feature type="chain" id="PRO_5047289369" evidence="1">
    <location>
        <begin position="28"/>
        <end position="150"/>
    </location>
</feature>
<comment type="caution">
    <text evidence="2">The sequence shown here is derived from an EMBL/GenBank/DDBJ whole genome shotgun (WGS) entry which is preliminary data.</text>
</comment>
<gene>
    <name evidence="2" type="ORF">I5M32_15940</name>
</gene>
<evidence type="ECO:0000313" key="3">
    <source>
        <dbReference type="Proteomes" id="UP000660024"/>
    </source>
</evidence>
<evidence type="ECO:0000256" key="1">
    <source>
        <dbReference type="SAM" id="SignalP"/>
    </source>
</evidence>
<organism evidence="2 3">
    <name type="scientific">Pedobacter segetis</name>
    <dbReference type="NCBI Taxonomy" id="2793069"/>
    <lineage>
        <taxon>Bacteria</taxon>
        <taxon>Pseudomonadati</taxon>
        <taxon>Bacteroidota</taxon>
        <taxon>Sphingobacteriia</taxon>
        <taxon>Sphingobacteriales</taxon>
        <taxon>Sphingobacteriaceae</taxon>
        <taxon>Pedobacter</taxon>
    </lineage>
</organism>
<evidence type="ECO:0000313" key="2">
    <source>
        <dbReference type="EMBL" id="MBK0384457.1"/>
    </source>
</evidence>
<feature type="signal peptide" evidence="1">
    <location>
        <begin position="1"/>
        <end position="27"/>
    </location>
</feature>
<reference evidence="2 3" key="1">
    <citation type="submission" date="2020-12" db="EMBL/GenBank/DDBJ databases">
        <title>Bacterial novel species Pedobacter sp. SD-b isolated from soil.</title>
        <authorList>
            <person name="Jung H.-Y."/>
        </authorList>
    </citation>
    <scope>NUCLEOTIDE SEQUENCE [LARGE SCALE GENOMIC DNA]</scope>
    <source>
        <strain evidence="2 3">SD-b</strain>
    </source>
</reference>
<dbReference type="EMBL" id="JAEHFY010000033">
    <property type="protein sequence ID" value="MBK0384457.1"/>
    <property type="molecule type" value="Genomic_DNA"/>
</dbReference>
<sequence length="150" mass="16821">MKKHIKKILLLGMFILGLTIMGNSVYADDWGDEEDECYGDQGCDEGWNNCYGNFNYQAGLALGQFNILDESCFDLVGPTMENAAKAYLDSQSLPSSPPRDDFWEFIASLIDQNATNAADYYQCINTANEVYGDMLDQAADDWQDCLNSYN</sequence>
<name>A0ABS1BNI7_9SPHI</name>
<dbReference type="Proteomes" id="UP000660024">
    <property type="component" value="Unassembled WGS sequence"/>
</dbReference>
<accession>A0ABS1BNI7</accession>